<reference evidence="2" key="1">
    <citation type="journal article" date="2019" name="Int. J. Syst. Evol. Microbiol.">
        <title>The Global Catalogue of Microorganisms (GCM) 10K type strain sequencing project: providing services to taxonomists for standard genome sequencing and annotation.</title>
        <authorList>
            <consortium name="The Broad Institute Genomics Platform"/>
            <consortium name="The Broad Institute Genome Sequencing Center for Infectious Disease"/>
            <person name="Wu L."/>
            <person name="Ma J."/>
        </authorList>
    </citation>
    <scope>NUCLEOTIDE SEQUENCE [LARGE SCALE GENOMIC DNA]</scope>
    <source>
        <strain evidence="2">JCM 4816</strain>
    </source>
</reference>
<organism evidence="1 2">
    <name type="scientific">Streptacidiphilus monticola</name>
    <dbReference type="NCBI Taxonomy" id="2161674"/>
    <lineage>
        <taxon>Bacteria</taxon>
        <taxon>Bacillati</taxon>
        <taxon>Actinomycetota</taxon>
        <taxon>Actinomycetes</taxon>
        <taxon>Kitasatosporales</taxon>
        <taxon>Streptomycetaceae</taxon>
        <taxon>Streptacidiphilus</taxon>
    </lineage>
</organism>
<gene>
    <name evidence="1" type="ORF">ACFP3V_01345</name>
</gene>
<proteinExistence type="predicted"/>
<name>A0ABW1FTR8_9ACTN</name>
<keyword evidence="2" id="KW-1185">Reference proteome</keyword>
<protein>
    <submittedName>
        <fullName evidence="1">Uncharacterized protein</fullName>
    </submittedName>
</protein>
<evidence type="ECO:0000313" key="1">
    <source>
        <dbReference type="EMBL" id="MFC5905865.1"/>
    </source>
</evidence>
<evidence type="ECO:0000313" key="2">
    <source>
        <dbReference type="Proteomes" id="UP001596174"/>
    </source>
</evidence>
<dbReference type="Proteomes" id="UP001596174">
    <property type="component" value="Unassembled WGS sequence"/>
</dbReference>
<dbReference type="EMBL" id="JBHSQJ010000005">
    <property type="protein sequence ID" value="MFC5905865.1"/>
    <property type="molecule type" value="Genomic_DNA"/>
</dbReference>
<sequence length="67" mass="6773">MDEFAASPSTRLRAAREALENASQGVDRGAMAAALDELGAALLAARNRGGAIPPARPTSDAPKPQGS</sequence>
<comment type="caution">
    <text evidence="1">The sequence shown here is derived from an EMBL/GenBank/DDBJ whole genome shotgun (WGS) entry which is preliminary data.</text>
</comment>
<accession>A0ABW1FTR8</accession>
<dbReference type="RefSeq" id="WP_380578715.1">
    <property type="nucleotide sequence ID" value="NZ_JBHSQJ010000005.1"/>
</dbReference>